<dbReference type="RefSeq" id="WP_202666433.1">
    <property type="nucleotide sequence ID" value="NZ_JAENMR010000017.1"/>
</dbReference>
<evidence type="ECO:0000313" key="2">
    <source>
        <dbReference type="EMBL" id="MBL5936856.1"/>
    </source>
</evidence>
<feature type="transmembrane region" description="Helical" evidence="1">
    <location>
        <begin position="108"/>
        <end position="126"/>
    </location>
</feature>
<reference evidence="2" key="1">
    <citation type="submission" date="2020-12" db="EMBL/GenBank/DDBJ databases">
        <title>Draft genome sequence of Enterobacter spp., Lelliottia spp. and Serratia spp. isolated from drinking water reservoirs and lakes.</title>
        <authorList>
            <person name="Reitter C."/>
            <person name="Neuhaus K."/>
            <person name="Huegler M."/>
        </authorList>
    </citation>
    <scope>NUCLEOTIDE SEQUENCE</scope>
    <source>
        <strain evidence="2">TZW15</strain>
    </source>
</reference>
<dbReference type="AlphaFoldDB" id="A0AAP2F1V8"/>
<dbReference type="Proteomes" id="UP000653275">
    <property type="component" value="Unassembled WGS sequence"/>
</dbReference>
<comment type="caution">
    <text evidence="2">The sequence shown here is derived from an EMBL/GenBank/DDBJ whole genome shotgun (WGS) entry which is preliminary data.</text>
</comment>
<keyword evidence="1" id="KW-0472">Membrane</keyword>
<organism evidence="2 3">
    <name type="scientific">Lelliottia amnigena</name>
    <name type="common">Enterobacter amnigenus</name>
    <dbReference type="NCBI Taxonomy" id="61646"/>
    <lineage>
        <taxon>Bacteria</taxon>
        <taxon>Pseudomonadati</taxon>
        <taxon>Pseudomonadota</taxon>
        <taxon>Gammaproteobacteria</taxon>
        <taxon>Enterobacterales</taxon>
        <taxon>Enterobacteriaceae</taxon>
        <taxon>Lelliottia</taxon>
    </lineage>
</organism>
<protein>
    <submittedName>
        <fullName evidence="2">Conjugal transfer protein TraX</fullName>
    </submittedName>
</protein>
<feature type="transmembrane region" description="Helical" evidence="1">
    <location>
        <begin position="204"/>
        <end position="226"/>
    </location>
</feature>
<keyword evidence="1" id="KW-1133">Transmembrane helix</keyword>
<feature type="transmembrane region" description="Helical" evidence="1">
    <location>
        <begin position="86"/>
        <end position="102"/>
    </location>
</feature>
<feature type="transmembrane region" description="Helical" evidence="1">
    <location>
        <begin position="133"/>
        <end position="149"/>
    </location>
</feature>
<feature type="transmembrane region" description="Helical" evidence="1">
    <location>
        <begin position="238"/>
        <end position="259"/>
    </location>
</feature>
<feature type="transmembrane region" description="Helical" evidence="1">
    <location>
        <begin position="52"/>
        <end position="74"/>
    </location>
</feature>
<name>A0AAP2F1V8_LELAM</name>
<evidence type="ECO:0000256" key="1">
    <source>
        <dbReference type="SAM" id="Phobius"/>
    </source>
</evidence>
<feature type="transmembrane region" description="Helical" evidence="1">
    <location>
        <begin position="180"/>
        <end position="198"/>
    </location>
</feature>
<gene>
    <name evidence="2" type="ORF">I7V27_20705</name>
</gene>
<proteinExistence type="predicted"/>
<keyword evidence="1" id="KW-0812">Transmembrane</keyword>
<dbReference type="EMBL" id="JAENMS010000016">
    <property type="protein sequence ID" value="MBL5936856.1"/>
    <property type="molecule type" value="Genomic_DNA"/>
</dbReference>
<sequence>MNLTVPRHSTWQNILCPGSLNPAALDAVKIVALLSMLVDHTNTLCLAKPEPLLYALGRMAFPLFTLIWAMNVFNNPARLQQRANRLWGWACLTQPAFTLAFHHQMPWYALNILFVFASVTQLLALHYRLGYRGIFFGGIILAALVIPLTPGSYGLQGLLLAASLVMMFSPAAAGWRRAGSVAAITALFCLNGMTHLISSPVDTLLFATAPTLVFPAVVVMLARDHVPDNIQRFMPRHFFYFAYAGHLLLAGMLLLWMPVRA</sequence>
<dbReference type="Pfam" id="PF05857">
    <property type="entry name" value="TraX"/>
    <property type="match status" value="1"/>
</dbReference>
<accession>A0AAP2F1V8</accession>
<evidence type="ECO:0000313" key="3">
    <source>
        <dbReference type="Proteomes" id="UP000653275"/>
    </source>
</evidence>
<dbReference type="InterPro" id="IPR008875">
    <property type="entry name" value="TraX"/>
</dbReference>